<gene>
    <name evidence="1" type="ORF">HY834_08910</name>
</gene>
<protein>
    <submittedName>
        <fullName evidence="1">Uncharacterized protein</fullName>
    </submittedName>
</protein>
<comment type="caution">
    <text evidence="1">The sequence shown here is derived from an EMBL/GenBank/DDBJ whole genome shotgun (WGS) entry which is preliminary data.</text>
</comment>
<evidence type="ECO:0000313" key="2">
    <source>
        <dbReference type="Proteomes" id="UP000782610"/>
    </source>
</evidence>
<sequence length="95" mass="10163">MGAPCATTHPRQCPYNAEAPQSADGRMAWAIFKDNAWRIKSAGMGGVTGFDLESAQRRLMAVGVDIDIAEDLLTACAAATLRAWHEKDDPDGGED</sequence>
<organism evidence="1 2">
    <name type="scientific">Devosia nanyangense</name>
    <dbReference type="NCBI Taxonomy" id="1228055"/>
    <lineage>
        <taxon>Bacteria</taxon>
        <taxon>Pseudomonadati</taxon>
        <taxon>Pseudomonadota</taxon>
        <taxon>Alphaproteobacteria</taxon>
        <taxon>Hyphomicrobiales</taxon>
        <taxon>Devosiaceae</taxon>
        <taxon>Devosia</taxon>
    </lineage>
</organism>
<dbReference type="AlphaFoldDB" id="A0A933L1K0"/>
<evidence type="ECO:0000313" key="1">
    <source>
        <dbReference type="EMBL" id="MBI4921856.1"/>
    </source>
</evidence>
<dbReference type="EMBL" id="JACRAF010000025">
    <property type="protein sequence ID" value="MBI4921856.1"/>
    <property type="molecule type" value="Genomic_DNA"/>
</dbReference>
<accession>A0A933L1K0</accession>
<name>A0A933L1K0_9HYPH</name>
<dbReference type="Proteomes" id="UP000782610">
    <property type="component" value="Unassembled WGS sequence"/>
</dbReference>
<proteinExistence type="predicted"/>
<reference evidence="1" key="1">
    <citation type="submission" date="2020-07" db="EMBL/GenBank/DDBJ databases">
        <title>Huge and variable diversity of episymbiotic CPR bacteria and DPANN archaea in groundwater ecosystems.</title>
        <authorList>
            <person name="He C.Y."/>
            <person name="Keren R."/>
            <person name="Whittaker M."/>
            <person name="Farag I.F."/>
            <person name="Doudna J."/>
            <person name="Cate J.H.D."/>
            <person name="Banfield J.F."/>
        </authorList>
    </citation>
    <scope>NUCLEOTIDE SEQUENCE</scope>
    <source>
        <strain evidence="1">NC_groundwater_1586_Pr3_B-0.1um_66_15</strain>
    </source>
</reference>